<gene>
    <name evidence="1" type="ORF">SDC9_147877</name>
</gene>
<accession>A0A645EFL7</accession>
<dbReference type="EMBL" id="VSSQ01046721">
    <property type="protein sequence ID" value="MPN00681.1"/>
    <property type="molecule type" value="Genomic_DNA"/>
</dbReference>
<dbReference type="AlphaFoldDB" id="A0A645EFL7"/>
<name>A0A645EFL7_9ZZZZ</name>
<protein>
    <submittedName>
        <fullName evidence="1">Uncharacterized protein</fullName>
    </submittedName>
</protein>
<proteinExistence type="predicted"/>
<comment type="caution">
    <text evidence="1">The sequence shown here is derived from an EMBL/GenBank/DDBJ whole genome shotgun (WGS) entry which is preliminary data.</text>
</comment>
<reference evidence="1" key="1">
    <citation type="submission" date="2019-08" db="EMBL/GenBank/DDBJ databases">
        <authorList>
            <person name="Kucharzyk K."/>
            <person name="Murdoch R.W."/>
            <person name="Higgins S."/>
            <person name="Loffler F."/>
        </authorList>
    </citation>
    <scope>NUCLEOTIDE SEQUENCE</scope>
</reference>
<evidence type="ECO:0000313" key="1">
    <source>
        <dbReference type="EMBL" id="MPN00681.1"/>
    </source>
</evidence>
<organism evidence="1">
    <name type="scientific">bioreactor metagenome</name>
    <dbReference type="NCBI Taxonomy" id="1076179"/>
    <lineage>
        <taxon>unclassified sequences</taxon>
        <taxon>metagenomes</taxon>
        <taxon>ecological metagenomes</taxon>
    </lineage>
</organism>
<sequence>MIIVSTIAIGLSKVNLIDYKSINNIALQKNISYKYNLEVPESNCFESKSEKDYLTKNIYVVRNKQHENSTPLIYIDNQEVTIKGLGLKILEFQNSVNEFDVNLCVYNLHIEKTIKMAFVNKLKNEMARINALKIAYAIVPTNAQYDKRYYKDYSFRVRLPNYNSENNTILNIYKVTTEFENIIEIENTDSGEYKINGKPYLVENIKQSIKDKIKWNPNYIVRFYINDNIDFSAYLNIISKIKEAVDELRNEYALTNYSTEFENLEVEQMNQTIEKYKFRIFEITNEMKKQLEN</sequence>